<evidence type="ECO:0008006" key="3">
    <source>
        <dbReference type="Google" id="ProtNLM"/>
    </source>
</evidence>
<evidence type="ECO:0000313" key="1">
    <source>
        <dbReference type="EMBL" id="ACN16467.1"/>
    </source>
</evidence>
<dbReference type="AlphaFoldDB" id="C0QMF0"/>
<keyword evidence="2" id="KW-1185">Reference proteome</keyword>
<gene>
    <name evidence="1" type="ordered locus">HRM2_33920</name>
</gene>
<dbReference type="RefSeq" id="WP_015905229.1">
    <property type="nucleotide sequence ID" value="NC_012108.1"/>
</dbReference>
<dbReference type="EMBL" id="CP001087">
    <property type="protein sequence ID" value="ACN16467.1"/>
    <property type="molecule type" value="Genomic_DNA"/>
</dbReference>
<accession>C0QMF0</accession>
<dbReference type="Proteomes" id="UP000000442">
    <property type="component" value="Chromosome"/>
</dbReference>
<name>C0QMF0_DESAH</name>
<proteinExistence type="predicted"/>
<organism evidence="1 2">
    <name type="scientific">Desulforapulum autotrophicum (strain ATCC 43914 / DSM 3382 / VKM B-1955 / HRM2)</name>
    <name type="common">Desulfobacterium autotrophicum</name>
    <dbReference type="NCBI Taxonomy" id="177437"/>
    <lineage>
        <taxon>Bacteria</taxon>
        <taxon>Pseudomonadati</taxon>
        <taxon>Thermodesulfobacteriota</taxon>
        <taxon>Desulfobacteria</taxon>
        <taxon>Desulfobacterales</taxon>
        <taxon>Desulfobacteraceae</taxon>
        <taxon>Desulforapulum</taxon>
    </lineage>
</organism>
<dbReference type="OrthoDB" id="127805at2"/>
<dbReference type="HOGENOM" id="CLU_057511_0_0_7"/>
<dbReference type="STRING" id="177437.HRM2_33920"/>
<sequence>MSKVFHITSGDIAGENLAKAGLPGEIFVWHDILYDGPRQPGWPSENILKARSLFLEEFTAGGLDRDYILKTLHNQYQKLAEAGSHGKIMLWFDACLFDQSMLSHLLACLALKGIQKAELLCINSFPGIEPFHGLGQLQPEQFASLYNKRQPIANEQFRFAAIVDKAFATQDTALLTKLSQMVNPPLPWTPAAVTRWLQEQPDSITGLGRLESLALEAIQNGCETPDKIFQSVSTADIPPHFWGDTTLWTKINGLADRDPPLIGIEGPTKKLPQWESQISLKEFKIKLLPNHSFHR</sequence>
<dbReference type="eggNOG" id="ENOG502Z84S">
    <property type="taxonomic scope" value="Bacteria"/>
</dbReference>
<dbReference type="KEGG" id="dat:HRM2_33920"/>
<protein>
    <recommendedName>
        <fullName evidence="3">DUF1835 domain-containing protein</fullName>
    </recommendedName>
</protein>
<reference evidence="1 2" key="1">
    <citation type="journal article" date="2009" name="Environ. Microbiol.">
        <title>Genome sequence of Desulfobacterium autotrophicum HRM2, a marine sulfate reducer oxidizing organic carbon completely to carbon dioxide.</title>
        <authorList>
            <person name="Strittmatter A.W."/>
            <person name="Liesegang H."/>
            <person name="Rabus R."/>
            <person name="Decker I."/>
            <person name="Amann J."/>
            <person name="Andres S."/>
            <person name="Henne A."/>
            <person name="Fricke W.F."/>
            <person name="Martinez-Arias R."/>
            <person name="Bartels D."/>
            <person name="Goesmann A."/>
            <person name="Krause L."/>
            <person name="Puehler A."/>
            <person name="Klenk H.P."/>
            <person name="Richter M."/>
            <person name="Schuler M."/>
            <person name="Gloeckner F.O."/>
            <person name="Meyerdierks A."/>
            <person name="Gottschalk G."/>
            <person name="Amann R."/>
        </authorList>
    </citation>
    <scope>NUCLEOTIDE SEQUENCE [LARGE SCALE GENOMIC DNA]</scope>
    <source>
        <strain evidence="2">ATCC 43914 / DSM 3382 / HRM2</strain>
    </source>
</reference>
<evidence type="ECO:0000313" key="2">
    <source>
        <dbReference type="Proteomes" id="UP000000442"/>
    </source>
</evidence>